<dbReference type="Proteomes" id="UP000002051">
    <property type="component" value="Chromosome 4"/>
</dbReference>
<organism evidence="2 5">
    <name type="scientific">Medicago truncatula</name>
    <name type="common">Barrel medic</name>
    <name type="synonym">Medicago tribuloides</name>
    <dbReference type="NCBI Taxonomy" id="3880"/>
    <lineage>
        <taxon>Eukaryota</taxon>
        <taxon>Viridiplantae</taxon>
        <taxon>Streptophyta</taxon>
        <taxon>Embryophyta</taxon>
        <taxon>Tracheophyta</taxon>
        <taxon>Spermatophyta</taxon>
        <taxon>Magnoliopsida</taxon>
        <taxon>eudicotyledons</taxon>
        <taxon>Gunneridae</taxon>
        <taxon>Pentapetalae</taxon>
        <taxon>rosids</taxon>
        <taxon>fabids</taxon>
        <taxon>Fabales</taxon>
        <taxon>Fabaceae</taxon>
        <taxon>Papilionoideae</taxon>
        <taxon>50 kb inversion clade</taxon>
        <taxon>NPAAA clade</taxon>
        <taxon>Hologalegina</taxon>
        <taxon>IRL clade</taxon>
        <taxon>Trifolieae</taxon>
        <taxon>Medicago</taxon>
    </lineage>
</organism>
<keyword evidence="5" id="KW-1185">Reference proteome</keyword>
<dbReference type="EnsemblPlants" id="KEH28993">
    <property type="protein sequence ID" value="KEH28993"/>
    <property type="gene ID" value="MTR_4g019990"/>
</dbReference>
<evidence type="ECO:0000313" key="6">
    <source>
        <dbReference type="Proteomes" id="UP000265566"/>
    </source>
</evidence>
<dbReference type="EMBL" id="CM001220">
    <property type="protein sequence ID" value="KEH28993.1"/>
    <property type="molecule type" value="Genomic_DNA"/>
</dbReference>
<gene>
    <name evidence="4" type="primary">25491547</name>
    <name evidence="2" type="ordered locus">MTR_4g019990</name>
    <name evidence="3" type="ORF">MtrunA17_Chr4g0008881</name>
</gene>
<dbReference type="Gramene" id="rna21014">
    <property type="protein sequence ID" value="RHN59031.1"/>
    <property type="gene ID" value="gene21014"/>
</dbReference>
<dbReference type="InterPro" id="IPR036047">
    <property type="entry name" value="F-box-like_dom_sf"/>
</dbReference>
<dbReference type="KEGG" id="mtr:25491547"/>
<evidence type="ECO:0000313" key="3">
    <source>
        <dbReference type="EMBL" id="RHN59031.1"/>
    </source>
</evidence>
<dbReference type="OrthoDB" id="1418727at2759"/>
<dbReference type="PANTHER" id="PTHR31672">
    <property type="entry name" value="BNACNNG10540D PROTEIN"/>
    <property type="match status" value="1"/>
</dbReference>
<dbReference type="HOGENOM" id="CLU_027176_0_1_1"/>
<dbReference type="SUPFAM" id="SSF81383">
    <property type="entry name" value="F-box domain"/>
    <property type="match status" value="1"/>
</dbReference>
<dbReference type="Pfam" id="PF00646">
    <property type="entry name" value="F-box"/>
    <property type="match status" value="1"/>
</dbReference>
<proteinExistence type="predicted"/>
<dbReference type="Proteomes" id="UP000265566">
    <property type="component" value="Chromosome 4"/>
</dbReference>
<dbReference type="PROSITE" id="PS50181">
    <property type="entry name" value="FBOX"/>
    <property type="match status" value="1"/>
</dbReference>
<evidence type="ECO:0000259" key="1">
    <source>
        <dbReference type="PROSITE" id="PS50181"/>
    </source>
</evidence>
<reference evidence="4" key="3">
    <citation type="submission" date="2015-04" db="UniProtKB">
        <authorList>
            <consortium name="EnsemblPlants"/>
        </authorList>
    </citation>
    <scope>IDENTIFICATION</scope>
    <source>
        <strain evidence="4">cv. Jemalong A17</strain>
    </source>
</reference>
<dbReference type="InterPro" id="IPR017451">
    <property type="entry name" value="F-box-assoc_interact_dom"/>
</dbReference>
<feature type="domain" description="F-box" evidence="1">
    <location>
        <begin position="1"/>
        <end position="45"/>
    </location>
</feature>
<evidence type="ECO:0000313" key="4">
    <source>
        <dbReference type="EnsemblPlants" id="KEH28993"/>
    </source>
</evidence>
<accession>A0A072UIT1</accession>
<dbReference type="EMBL" id="PSQE01000004">
    <property type="protein sequence ID" value="RHN59031.1"/>
    <property type="molecule type" value="Genomic_DNA"/>
</dbReference>
<evidence type="ECO:0000313" key="5">
    <source>
        <dbReference type="Proteomes" id="UP000002051"/>
    </source>
</evidence>
<reference evidence="6" key="4">
    <citation type="journal article" date="2018" name="Nat. Plants">
        <title>Whole-genome landscape of Medicago truncatula symbiotic genes.</title>
        <authorList>
            <person name="Pecrix Y."/>
            <person name="Staton S.E."/>
            <person name="Sallet E."/>
            <person name="Lelandais-Briere C."/>
            <person name="Moreau S."/>
            <person name="Carrere S."/>
            <person name="Blein T."/>
            <person name="Jardinaud M.F."/>
            <person name="Latrasse D."/>
            <person name="Zouine M."/>
            <person name="Zahm M."/>
            <person name="Kreplak J."/>
            <person name="Mayjonade B."/>
            <person name="Satge C."/>
            <person name="Perez M."/>
            <person name="Cauet S."/>
            <person name="Marande W."/>
            <person name="Chantry-Darmon C."/>
            <person name="Lopez-Roques C."/>
            <person name="Bouchez O."/>
            <person name="Berard A."/>
            <person name="Debelle F."/>
            <person name="Munos S."/>
            <person name="Bendahmane A."/>
            <person name="Berges H."/>
            <person name="Niebel A."/>
            <person name="Buitink J."/>
            <person name="Frugier F."/>
            <person name="Benhamed M."/>
            <person name="Crespi M."/>
            <person name="Gouzy J."/>
            <person name="Gamas P."/>
        </authorList>
    </citation>
    <scope>NUCLEOTIDE SEQUENCE [LARGE SCALE GENOMIC DNA]</scope>
    <source>
        <strain evidence="6">cv. Jemalong A17</strain>
    </source>
</reference>
<reference evidence="2 5" key="1">
    <citation type="journal article" date="2011" name="Nature">
        <title>The Medicago genome provides insight into the evolution of rhizobial symbioses.</title>
        <authorList>
            <person name="Young N.D."/>
            <person name="Debelle F."/>
            <person name="Oldroyd G.E."/>
            <person name="Geurts R."/>
            <person name="Cannon S.B."/>
            <person name="Udvardi M.K."/>
            <person name="Benedito V.A."/>
            <person name="Mayer K.F."/>
            <person name="Gouzy J."/>
            <person name="Schoof H."/>
            <person name="Van de Peer Y."/>
            <person name="Proost S."/>
            <person name="Cook D.R."/>
            <person name="Meyers B.C."/>
            <person name="Spannagl M."/>
            <person name="Cheung F."/>
            <person name="De Mita S."/>
            <person name="Krishnakumar V."/>
            <person name="Gundlach H."/>
            <person name="Zhou S."/>
            <person name="Mudge J."/>
            <person name="Bharti A.K."/>
            <person name="Murray J.D."/>
            <person name="Naoumkina M.A."/>
            <person name="Rosen B."/>
            <person name="Silverstein K.A."/>
            <person name="Tang H."/>
            <person name="Rombauts S."/>
            <person name="Zhao P.X."/>
            <person name="Zhou P."/>
            <person name="Barbe V."/>
            <person name="Bardou P."/>
            <person name="Bechner M."/>
            <person name="Bellec A."/>
            <person name="Berger A."/>
            <person name="Berges H."/>
            <person name="Bidwell S."/>
            <person name="Bisseling T."/>
            <person name="Choisne N."/>
            <person name="Couloux A."/>
            <person name="Denny R."/>
            <person name="Deshpande S."/>
            <person name="Dai X."/>
            <person name="Doyle J.J."/>
            <person name="Dudez A.M."/>
            <person name="Farmer A.D."/>
            <person name="Fouteau S."/>
            <person name="Franken C."/>
            <person name="Gibelin C."/>
            <person name="Gish J."/>
            <person name="Goldstein S."/>
            <person name="Gonzalez A.J."/>
            <person name="Green P.J."/>
            <person name="Hallab A."/>
            <person name="Hartog M."/>
            <person name="Hua A."/>
            <person name="Humphray S.J."/>
            <person name="Jeong D.H."/>
            <person name="Jing Y."/>
            <person name="Jocker A."/>
            <person name="Kenton S.M."/>
            <person name="Kim D.J."/>
            <person name="Klee K."/>
            <person name="Lai H."/>
            <person name="Lang C."/>
            <person name="Lin S."/>
            <person name="Macmil S.L."/>
            <person name="Magdelenat G."/>
            <person name="Matthews L."/>
            <person name="McCorrison J."/>
            <person name="Monaghan E.L."/>
            <person name="Mun J.H."/>
            <person name="Najar F.Z."/>
            <person name="Nicholson C."/>
            <person name="Noirot C."/>
            <person name="O'Bleness M."/>
            <person name="Paule C.R."/>
            <person name="Poulain J."/>
            <person name="Prion F."/>
            <person name="Qin B."/>
            <person name="Qu C."/>
            <person name="Retzel E.F."/>
            <person name="Riddle C."/>
            <person name="Sallet E."/>
            <person name="Samain S."/>
            <person name="Samson N."/>
            <person name="Sanders I."/>
            <person name="Saurat O."/>
            <person name="Scarpelli C."/>
            <person name="Schiex T."/>
            <person name="Segurens B."/>
            <person name="Severin A.J."/>
            <person name="Sherrier D.J."/>
            <person name="Shi R."/>
            <person name="Sims S."/>
            <person name="Singer S.R."/>
            <person name="Sinharoy S."/>
            <person name="Sterck L."/>
            <person name="Viollet A."/>
            <person name="Wang B.B."/>
            <person name="Wang K."/>
            <person name="Wang M."/>
            <person name="Wang X."/>
            <person name="Warfsmann J."/>
            <person name="Weissenbach J."/>
            <person name="White D.D."/>
            <person name="White J.D."/>
            <person name="Wiley G.B."/>
            <person name="Wincker P."/>
            <person name="Xing Y."/>
            <person name="Yang L."/>
            <person name="Yao Z."/>
            <person name="Ying F."/>
            <person name="Zhai J."/>
            <person name="Zhou L."/>
            <person name="Zuber A."/>
            <person name="Denarie J."/>
            <person name="Dixon R.A."/>
            <person name="May G.D."/>
            <person name="Schwartz D.C."/>
            <person name="Rogers J."/>
            <person name="Quetier F."/>
            <person name="Town C.D."/>
            <person name="Roe B.A."/>
        </authorList>
    </citation>
    <scope>NUCLEOTIDE SEQUENCE [LARGE SCALE GENOMIC DNA]</scope>
    <source>
        <strain evidence="2">A17</strain>
        <strain evidence="4 5">cv. Jemalong A17</strain>
    </source>
</reference>
<dbReference type="InterPro" id="IPR006527">
    <property type="entry name" value="F-box-assoc_dom_typ1"/>
</dbReference>
<dbReference type="SMART" id="SM00256">
    <property type="entry name" value="FBOX"/>
    <property type="match status" value="1"/>
</dbReference>
<sequence length="390" mass="46229">MAAAFLPDELIMEILSCLPVKPLMKFRCVNKFFNTVISDPQFVEVHLNKSVRNPHLTSILEQYNEDKQVIDWNLVTFPISRLLENHSTSVLYYDPYYRLTNDYCRWWVVGWCNGLLCLIDMRKSRSQDSRICFWNPATRTKSEYLLPSSNNCIWFAFGYDTLAKTYKVVSFCKELDVEHGNPRIWVKIFSMGNNSWRNIQCFPMLPLCRFNNHGVYLNDTINWLALRDHSVSDIFYWNDRLTTVKQCVILSLDLSSEKYTQFLLPRDFDKVPRYQPKLVVLMGCLCFCHDFEETHSVIWQMKDFGAQESWIQLLKISYSNFFSPMEHKQLDLLPLYLSENRDTLILANDHDDEEAFIYNCKDNRVKRIEITNKILWSRTNDYVESLVLTH</sequence>
<dbReference type="PANTHER" id="PTHR31672:SF13">
    <property type="entry name" value="F-BOX PROTEIN CPR30-LIKE"/>
    <property type="match status" value="1"/>
</dbReference>
<reference evidence="2 5" key="2">
    <citation type="journal article" date="2014" name="BMC Genomics">
        <title>An improved genome release (version Mt4.0) for the model legume Medicago truncatula.</title>
        <authorList>
            <person name="Tang H."/>
            <person name="Krishnakumar V."/>
            <person name="Bidwell S."/>
            <person name="Rosen B."/>
            <person name="Chan A."/>
            <person name="Zhou S."/>
            <person name="Gentzbittel L."/>
            <person name="Childs K.L."/>
            <person name="Yandell M."/>
            <person name="Gundlach H."/>
            <person name="Mayer K.F."/>
            <person name="Schwartz D.C."/>
            <person name="Town C.D."/>
        </authorList>
    </citation>
    <scope>GENOME REANNOTATION</scope>
    <source>
        <strain evidence="2">A17</strain>
        <strain evidence="4 5">cv. Jemalong A17</strain>
    </source>
</reference>
<dbReference type="STRING" id="3880.A0A072UIT1"/>
<reference evidence="3" key="5">
    <citation type="journal article" date="2018" name="Nat. Plants">
        <title>Whole-genome landscape of Medicago truncatula symbiotic genes.</title>
        <authorList>
            <person name="Pecrix Y."/>
            <person name="Gamas P."/>
            <person name="Carrere S."/>
        </authorList>
    </citation>
    <scope>NUCLEOTIDE SEQUENCE</scope>
    <source>
        <tissue evidence="3">Leaves</tissue>
    </source>
</reference>
<protein>
    <submittedName>
        <fullName evidence="2">F-box protein interaction domain protein</fullName>
    </submittedName>
    <submittedName>
        <fullName evidence="3">Putative F-box domain-containing protein</fullName>
    </submittedName>
</protein>
<name>A0A072UIT1_MEDTR</name>
<dbReference type="InterPro" id="IPR001810">
    <property type="entry name" value="F-box_dom"/>
</dbReference>
<evidence type="ECO:0000313" key="2">
    <source>
        <dbReference type="EMBL" id="KEH28993.1"/>
    </source>
</evidence>
<dbReference type="NCBIfam" id="TIGR01640">
    <property type="entry name" value="F_box_assoc_1"/>
    <property type="match status" value="1"/>
</dbReference>
<dbReference type="Pfam" id="PF07734">
    <property type="entry name" value="FBA_1"/>
    <property type="match status" value="1"/>
</dbReference>
<dbReference type="Gene3D" id="1.20.1280.50">
    <property type="match status" value="1"/>
</dbReference>
<dbReference type="AlphaFoldDB" id="A0A072UIT1"/>
<dbReference type="InterPro" id="IPR050796">
    <property type="entry name" value="SCF_F-box_component"/>
</dbReference>